<dbReference type="PANTHER" id="PTHR12080:SF55">
    <property type="entry name" value="LYMPHOCYTE FUNCTION-ASSOCIATED ANTIGEN 3"/>
    <property type="match status" value="1"/>
</dbReference>
<feature type="compositionally biased region" description="Polar residues" evidence="5">
    <location>
        <begin position="478"/>
        <end position="503"/>
    </location>
</feature>
<feature type="compositionally biased region" description="Polar residues" evidence="5">
    <location>
        <begin position="385"/>
        <end position="404"/>
    </location>
</feature>
<dbReference type="Gene3D" id="2.60.40.10">
    <property type="entry name" value="Immunoglobulins"/>
    <property type="match status" value="2"/>
</dbReference>
<feature type="region of interest" description="Disordered" evidence="5">
    <location>
        <begin position="249"/>
        <end position="678"/>
    </location>
</feature>
<evidence type="ECO:0000256" key="7">
    <source>
        <dbReference type="SAM" id="SignalP"/>
    </source>
</evidence>
<feature type="transmembrane region" description="Helical" evidence="6">
    <location>
        <begin position="209"/>
        <end position="230"/>
    </location>
</feature>
<evidence type="ECO:0000256" key="3">
    <source>
        <dbReference type="ARBA" id="ARBA00023136"/>
    </source>
</evidence>
<feature type="compositionally biased region" description="Basic and acidic residues" evidence="5">
    <location>
        <begin position="581"/>
        <end position="597"/>
    </location>
</feature>
<dbReference type="InterPro" id="IPR003599">
    <property type="entry name" value="Ig_sub"/>
</dbReference>
<feature type="domain" description="Ig-like" evidence="8">
    <location>
        <begin position="119"/>
        <end position="195"/>
    </location>
</feature>
<dbReference type="EMBL" id="JAUZQC010000013">
    <property type="protein sequence ID" value="KAK5861087.1"/>
    <property type="molecule type" value="Genomic_DNA"/>
</dbReference>
<dbReference type="PROSITE" id="PS50835">
    <property type="entry name" value="IG_LIKE"/>
    <property type="match status" value="1"/>
</dbReference>
<sequence>MARRYFLSYFFLTSILVAGQSPKYALQGGEVSLKSDITGPPDGILWKHKGNKLIEFDGKEEHVYKPFENRITLDWFSADIHIVDLRFEDSGEYELELEINKKLHRSFYKLEVIDKVATPTISCEIKDDSSGTVSGKLLCSAEPGQIQSGMKFEWRYQGSVQPGPEFKIPLGGKHDEEEYSCTVSNPAGSNTATFTAWDCYPVKSSSVGMITGLGIFFGILLVGLGIFLFCKLRQKACFAKDDAEKQLPPVPKAVSQEDDKKARRHEKRALLPNRESTIRSKQPLGNLNQGRNTDIQDDMPKKGVVKERRKIFERKDSSQISRDADQASEHLERKNSQGKLKDSEKADLDPAGVSEVPSEETHSDLESSIVHEQTENNTEEHAKTESPTSPRHSESTSSIDQSNVGDEDADQQRGNAEKTVSESDPSDPEKEDPDPADMTGVRCEETQSDPKSSVVSEQPEPEKKYDKAEEMRSVPASAETSTVAQPPDNTTTELNEDANSQVTKETKEKNVRQSDSSGEEERNESDHSTEDKQSPTLPEHKGLETTLHEKDLKEAEEETHTSQDNKQELSETVKPVSGDVNKTESKGDCEETDKEHCSPQYQSPTPSNTFQESPDTATAEPDQKEEEEVEVKCHDSDKSKMQSDNTEGEVVKDKHEVKCGLTEEKPRNESFSEDGKEQ</sequence>
<feature type="compositionally biased region" description="Basic and acidic residues" evidence="5">
    <location>
        <begin position="460"/>
        <end position="472"/>
    </location>
</feature>
<dbReference type="AlphaFoldDB" id="A0AAN8AN44"/>
<evidence type="ECO:0000259" key="8">
    <source>
        <dbReference type="PROSITE" id="PS50835"/>
    </source>
</evidence>
<evidence type="ECO:0000313" key="10">
    <source>
        <dbReference type="Proteomes" id="UP001346869"/>
    </source>
</evidence>
<dbReference type="SMART" id="SM00409">
    <property type="entry name" value="IG"/>
    <property type="match status" value="1"/>
</dbReference>
<feature type="compositionally biased region" description="Basic and acidic residues" evidence="5">
    <location>
        <begin position="372"/>
        <end position="384"/>
    </location>
</feature>
<accession>A0AAN8AN44</accession>
<feature type="compositionally biased region" description="Polar residues" evidence="5">
    <location>
        <begin position="599"/>
        <end position="616"/>
    </location>
</feature>
<name>A0AAN8AN44_ELEMC</name>
<gene>
    <name evidence="9" type="ORF">PBY51_022507</name>
</gene>
<feature type="compositionally biased region" description="Basic and acidic residues" evidence="5">
    <location>
        <begin position="630"/>
        <end position="641"/>
    </location>
</feature>
<reference evidence="9 10" key="1">
    <citation type="journal article" date="2023" name="Genes (Basel)">
        <title>Chromosome-Level Genome Assembly and Circadian Gene Repertoire of the Patagonia Blennie Eleginops maclovinus-The Closest Ancestral Proxy of Antarctic Cryonotothenioids.</title>
        <authorList>
            <person name="Cheng C.C."/>
            <person name="Rivera-Colon A.G."/>
            <person name="Minhas B.F."/>
            <person name="Wilson L."/>
            <person name="Rayamajhi N."/>
            <person name="Vargas-Chacoff L."/>
            <person name="Catchen J.M."/>
        </authorList>
    </citation>
    <scope>NUCLEOTIDE SEQUENCE [LARGE SCALE GENOMIC DNA]</scope>
    <source>
        <strain evidence="9">JMC-PN-2008</strain>
    </source>
</reference>
<dbReference type="InterPro" id="IPR015631">
    <property type="entry name" value="CD2/SLAM_rcpt"/>
</dbReference>
<evidence type="ECO:0000256" key="6">
    <source>
        <dbReference type="SAM" id="Phobius"/>
    </source>
</evidence>
<keyword evidence="6" id="KW-1133">Transmembrane helix</keyword>
<feature type="chain" id="PRO_5042810275" description="Ig-like domain-containing protein" evidence="7">
    <location>
        <begin position="20"/>
        <end position="678"/>
    </location>
</feature>
<dbReference type="InterPro" id="IPR013783">
    <property type="entry name" value="Ig-like_fold"/>
</dbReference>
<dbReference type="SUPFAM" id="SSF48726">
    <property type="entry name" value="Immunoglobulin"/>
    <property type="match status" value="1"/>
</dbReference>
<organism evidence="9 10">
    <name type="scientific">Eleginops maclovinus</name>
    <name type="common">Patagonian blennie</name>
    <name type="synonym">Eleginus maclovinus</name>
    <dbReference type="NCBI Taxonomy" id="56733"/>
    <lineage>
        <taxon>Eukaryota</taxon>
        <taxon>Metazoa</taxon>
        <taxon>Chordata</taxon>
        <taxon>Craniata</taxon>
        <taxon>Vertebrata</taxon>
        <taxon>Euteleostomi</taxon>
        <taxon>Actinopterygii</taxon>
        <taxon>Neopterygii</taxon>
        <taxon>Teleostei</taxon>
        <taxon>Neoteleostei</taxon>
        <taxon>Acanthomorphata</taxon>
        <taxon>Eupercaria</taxon>
        <taxon>Perciformes</taxon>
        <taxon>Notothenioidei</taxon>
        <taxon>Eleginopidae</taxon>
        <taxon>Eleginops</taxon>
    </lineage>
</organism>
<reference evidence="9 10" key="2">
    <citation type="journal article" date="2023" name="Mol. Biol. Evol.">
        <title>Genomics of Secondarily Temperate Adaptation in the Only Non-Antarctic Icefish.</title>
        <authorList>
            <person name="Rivera-Colon A.G."/>
            <person name="Rayamajhi N."/>
            <person name="Minhas B.F."/>
            <person name="Madrigal G."/>
            <person name="Bilyk K.T."/>
            <person name="Yoon V."/>
            <person name="Hune M."/>
            <person name="Gregory S."/>
            <person name="Cheng C.H.C."/>
            <person name="Catchen J.M."/>
        </authorList>
    </citation>
    <scope>NUCLEOTIDE SEQUENCE [LARGE SCALE GENOMIC DNA]</scope>
    <source>
        <strain evidence="9">JMC-PN-2008</strain>
    </source>
</reference>
<dbReference type="Proteomes" id="UP001346869">
    <property type="component" value="Unassembled WGS sequence"/>
</dbReference>
<evidence type="ECO:0000256" key="2">
    <source>
        <dbReference type="ARBA" id="ARBA00022729"/>
    </source>
</evidence>
<evidence type="ECO:0000256" key="5">
    <source>
        <dbReference type="SAM" id="MobiDB-lite"/>
    </source>
</evidence>
<evidence type="ECO:0000256" key="1">
    <source>
        <dbReference type="ARBA" id="ARBA00004370"/>
    </source>
</evidence>
<feature type="compositionally biased region" description="Acidic residues" evidence="5">
    <location>
        <begin position="424"/>
        <end position="435"/>
    </location>
</feature>
<dbReference type="InterPro" id="IPR007110">
    <property type="entry name" value="Ig-like_dom"/>
</dbReference>
<keyword evidence="10" id="KW-1185">Reference proteome</keyword>
<proteinExistence type="predicted"/>
<comment type="caution">
    <text evidence="9">The sequence shown here is derived from an EMBL/GenBank/DDBJ whole genome shotgun (WGS) entry which is preliminary data.</text>
</comment>
<keyword evidence="3 6" id="KW-0472">Membrane</keyword>
<dbReference type="PANTHER" id="PTHR12080">
    <property type="entry name" value="SIGNALING LYMPHOCYTIC ACTIVATION MOLECULE"/>
    <property type="match status" value="1"/>
</dbReference>
<keyword evidence="2 7" id="KW-0732">Signal</keyword>
<feature type="compositionally biased region" description="Basic and acidic residues" evidence="5">
    <location>
        <begin position="313"/>
        <end position="348"/>
    </location>
</feature>
<protein>
    <recommendedName>
        <fullName evidence="8">Ig-like domain-containing protein</fullName>
    </recommendedName>
</protein>
<dbReference type="InterPro" id="IPR036179">
    <property type="entry name" value="Ig-like_dom_sf"/>
</dbReference>
<dbReference type="GO" id="GO:0016020">
    <property type="term" value="C:membrane"/>
    <property type="evidence" value="ECO:0007669"/>
    <property type="project" value="UniProtKB-SubCell"/>
</dbReference>
<keyword evidence="4" id="KW-0325">Glycoprotein</keyword>
<comment type="subcellular location">
    <subcellularLocation>
        <location evidence="1">Membrane</location>
    </subcellularLocation>
</comment>
<evidence type="ECO:0000256" key="4">
    <source>
        <dbReference type="ARBA" id="ARBA00023180"/>
    </source>
</evidence>
<feature type="compositionally biased region" description="Basic and acidic residues" evidence="5">
    <location>
        <begin position="524"/>
        <end position="571"/>
    </location>
</feature>
<evidence type="ECO:0000313" key="9">
    <source>
        <dbReference type="EMBL" id="KAK5861087.1"/>
    </source>
</evidence>
<keyword evidence="6" id="KW-0812">Transmembrane</keyword>
<feature type="compositionally biased region" description="Basic and acidic residues" evidence="5">
    <location>
        <begin position="649"/>
        <end position="678"/>
    </location>
</feature>
<feature type="signal peptide" evidence="7">
    <location>
        <begin position="1"/>
        <end position="19"/>
    </location>
</feature>
<feature type="compositionally biased region" description="Polar residues" evidence="5">
    <location>
        <begin position="279"/>
        <end position="293"/>
    </location>
</feature>